<feature type="transmembrane region" description="Helical" evidence="3">
    <location>
        <begin position="262"/>
        <end position="280"/>
    </location>
</feature>
<feature type="transmembrane region" description="Helical" evidence="3">
    <location>
        <begin position="147"/>
        <end position="171"/>
    </location>
</feature>
<feature type="transmembrane region" description="Helical" evidence="3">
    <location>
        <begin position="292"/>
        <end position="309"/>
    </location>
</feature>
<feature type="transmembrane region" description="Helical" evidence="3">
    <location>
        <begin position="43"/>
        <end position="67"/>
    </location>
</feature>
<dbReference type="AlphaFoldDB" id="A0A6G7YAT9"/>
<feature type="transmembrane region" description="Helical" evidence="3">
    <location>
        <begin position="7"/>
        <end position="31"/>
    </location>
</feature>
<organism evidence="4 5">
    <name type="scientific">Propioniciclava coleopterorum</name>
    <dbReference type="NCBI Taxonomy" id="2714937"/>
    <lineage>
        <taxon>Bacteria</taxon>
        <taxon>Bacillati</taxon>
        <taxon>Actinomycetota</taxon>
        <taxon>Actinomycetes</taxon>
        <taxon>Propionibacteriales</taxon>
        <taxon>Propionibacteriaceae</taxon>
        <taxon>Propioniciclava</taxon>
    </lineage>
</organism>
<dbReference type="GO" id="GO:0005886">
    <property type="term" value="C:plasma membrane"/>
    <property type="evidence" value="ECO:0007669"/>
    <property type="project" value="TreeGrafter"/>
</dbReference>
<reference evidence="4 5" key="1">
    <citation type="submission" date="2020-03" db="EMBL/GenBank/DDBJ databases">
        <title>Propioniciclava sp. nov., isolated from Hydrophilus acuminatus.</title>
        <authorList>
            <person name="Hyun D.-W."/>
            <person name="Bae J.-W."/>
        </authorList>
    </citation>
    <scope>NUCLEOTIDE SEQUENCE [LARGE SCALE GENOMIC DNA]</scope>
    <source>
        <strain evidence="4 5">HDW11</strain>
    </source>
</reference>
<keyword evidence="1" id="KW-0813">Transport</keyword>
<keyword evidence="5" id="KW-1185">Reference proteome</keyword>
<gene>
    <name evidence="4" type="ORF">G7070_04020</name>
</gene>
<dbReference type="EMBL" id="CP049865">
    <property type="protein sequence ID" value="QIK73796.1"/>
    <property type="molecule type" value="Genomic_DNA"/>
</dbReference>
<dbReference type="PANTHER" id="PTHR11328">
    <property type="entry name" value="MAJOR FACILITATOR SUPERFAMILY DOMAIN-CONTAINING PROTEIN"/>
    <property type="match status" value="1"/>
</dbReference>
<dbReference type="InterPro" id="IPR039672">
    <property type="entry name" value="MFS_2"/>
</dbReference>
<dbReference type="SUPFAM" id="SSF103473">
    <property type="entry name" value="MFS general substrate transporter"/>
    <property type="match status" value="1"/>
</dbReference>
<feature type="transmembrane region" description="Helical" evidence="3">
    <location>
        <begin position="103"/>
        <end position="126"/>
    </location>
</feature>
<feature type="transmembrane region" description="Helical" evidence="3">
    <location>
        <begin position="398"/>
        <end position="422"/>
    </location>
</feature>
<keyword evidence="2" id="KW-0769">Symport</keyword>
<feature type="transmembrane region" description="Helical" evidence="3">
    <location>
        <begin position="177"/>
        <end position="200"/>
    </location>
</feature>
<dbReference type="PANTHER" id="PTHR11328:SF36">
    <property type="entry name" value="MELIBIOSE PERMEASE"/>
    <property type="match status" value="1"/>
</dbReference>
<keyword evidence="3" id="KW-0812">Transmembrane</keyword>
<feature type="transmembrane region" description="Helical" evidence="3">
    <location>
        <begin position="227"/>
        <end position="250"/>
    </location>
</feature>
<evidence type="ECO:0000256" key="2">
    <source>
        <dbReference type="ARBA" id="ARBA00022847"/>
    </source>
</evidence>
<accession>A0A6G7YAT9</accession>
<proteinExistence type="predicted"/>
<dbReference type="Gene3D" id="1.20.1250.20">
    <property type="entry name" value="MFS general substrate transporter like domains"/>
    <property type="match status" value="1"/>
</dbReference>
<dbReference type="GO" id="GO:0015293">
    <property type="term" value="F:symporter activity"/>
    <property type="evidence" value="ECO:0007669"/>
    <property type="project" value="UniProtKB-KW"/>
</dbReference>
<dbReference type="GO" id="GO:0006814">
    <property type="term" value="P:sodium ion transport"/>
    <property type="evidence" value="ECO:0007669"/>
    <property type="project" value="InterPro"/>
</dbReference>
<dbReference type="InterPro" id="IPR036259">
    <property type="entry name" value="MFS_trans_sf"/>
</dbReference>
<feature type="transmembrane region" description="Helical" evidence="3">
    <location>
        <begin position="364"/>
        <end position="386"/>
    </location>
</feature>
<evidence type="ECO:0000313" key="4">
    <source>
        <dbReference type="EMBL" id="QIK73796.1"/>
    </source>
</evidence>
<evidence type="ECO:0000256" key="3">
    <source>
        <dbReference type="SAM" id="Phobius"/>
    </source>
</evidence>
<dbReference type="Proteomes" id="UP000501058">
    <property type="component" value="Chromosome"/>
</dbReference>
<protein>
    <submittedName>
        <fullName evidence="4">MFS transporter</fullName>
    </submittedName>
</protein>
<keyword evidence="3" id="KW-0472">Membrane</keyword>
<sequence>MTRRNRWTFAVGTLGRDMVYTMMALFLIVFLTEVLDVDDATLWWINGILLAARIFDAFTDILMGGIIDNTATRWGAYKPWIASGAVLVGGLTILLFTDLGLRGAGLIAAFTVIYLAWGLAFTMNDIGYWSMLPSLTRDAHERERISALTKVFATLGLFTTVVGIIPLTALLGGGAPAWTTFAAGTVAIMLAGQVVTLLGVREPARTAPREHTPLRELFSIVTRNDQLVWTATAMMLFLIGYNTTTSFGVYFFKYAYRDEGMYAPFAAILGVAQLLGFALFPLLRRRLSRRQLFNVAMALVAAGYLVFFFSPMNLIPIGIAGLLMFAGQAMVVVLMIVFLTDCIEYGQWKLGRRNGAVTFAVQPFINKIGGAVATAIVGATLIVTGINEAATPDDVTPGGLFGLRVMMLFFPLALMLISYLVYRRGYRIDEAFRERILADLAERGQLDAEV</sequence>
<evidence type="ECO:0000313" key="5">
    <source>
        <dbReference type="Proteomes" id="UP000501058"/>
    </source>
</evidence>
<dbReference type="GO" id="GO:0008643">
    <property type="term" value="P:carbohydrate transport"/>
    <property type="evidence" value="ECO:0007669"/>
    <property type="project" value="InterPro"/>
</dbReference>
<dbReference type="Pfam" id="PF13347">
    <property type="entry name" value="MFS_2"/>
    <property type="match status" value="1"/>
</dbReference>
<keyword evidence="3" id="KW-1133">Transmembrane helix</keyword>
<dbReference type="KEGG" id="prv:G7070_04020"/>
<feature type="transmembrane region" description="Helical" evidence="3">
    <location>
        <begin position="79"/>
        <end position="97"/>
    </location>
</feature>
<dbReference type="NCBIfam" id="TIGR00792">
    <property type="entry name" value="gph"/>
    <property type="match status" value="1"/>
</dbReference>
<dbReference type="InterPro" id="IPR001927">
    <property type="entry name" value="Na/Gal_symport"/>
</dbReference>
<name>A0A6G7YAT9_9ACTN</name>
<evidence type="ECO:0000256" key="1">
    <source>
        <dbReference type="ARBA" id="ARBA00022448"/>
    </source>
</evidence>
<feature type="transmembrane region" description="Helical" evidence="3">
    <location>
        <begin position="315"/>
        <end position="343"/>
    </location>
</feature>